<dbReference type="OrthoDB" id="3188010at2"/>
<dbReference type="Gene3D" id="3.40.50.300">
    <property type="entry name" value="P-loop containing nucleotide triphosphate hydrolases"/>
    <property type="match status" value="1"/>
</dbReference>
<accession>A0A164JVP8</accession>
<evidence type="ECO:0008006" key="3">
    <source>
        <dbReference type="Google" id="ProtNLM"/>
    </source>
</evidence>
<gene>
    <name evidence="1" type="ORF">AWN90_40110</name>
</gene>
<evidence type="ECO:0000313" key="1">
    <source>
        <dbReference type="EMBL" id="KZM70766.1"/>
    </source>
</evidence>
<name>A0A164JVP8_9NOCA</name>
<proteinExistence type="predicted"/>
<organism evidence="1 2">
    <name type="scientific">Nocardia terpenica</name>
    <dbReference type="NCBI Taxonomy" id="455432"/>
    <lineage>
        <taxon>Bacteria</taxon>
        <taxon>Bacillati</taxon>
        <taxon>Actinomycetota</taxon>
        <taxon>Actinomycetes</taxon>
        <taxon>Mycobacteriales</taxon>
        <taxon>Nocardiaceae</taxon>
        <taxon>Nocardia</taxon>
    </lineage>
</organism>
<sequence length="519" mass="55250">MYSLDSDLAELFSAPDPVVFPTLSGRQRPHHVSLWPGDDTHGHKAIALAGRLSPQPIMPWQRGNLRCLLRRNPEGAWTHPDAVLICPRQNGKSEILLLRCLYGLCVLGEKILYTVQRWDTGKELHTRLVALIGASASLRRRFASAPTLSQGRGTIKLTNGAQMVTSTRSADVGRGITKLDLLVYDEAYNLDLSATSAVDYAQMAAPDPQTIYTSSAVNAEQHPKGFVLADMRAAGLARAEGVYFAEYMAPEHLPHDAVTTWEYANPSYGIIQTAAKMQKPLRKATTKAGLIAFGVEALGRGVWPVRTEHRPALIPAEVWGGMADPAPTLTGPRAIAVDMTPDRRVVSIVAAVWTTAGRVHVELGYHGPRAPGTVGYLVSVVARLDPCVLVIDAASPAASLTGDLLAAGVEATLTGTAQMAQATGDFYDKAMAGLLAHTGDPVLAEAVEGAVKRDLPGGGWAWDRKGVNVISPVVAATLALWGLITFGTRTAPVQQLVHRAAASPGGRHHGEANLAVVGF</sequence>
<dbReference type="STRING" id="455432.AWN90_40110"/>
<dbReference type="EMBL" id="LWGR01000013">
    <property type="protein sequence ID" value="KZM70766.1"/>
    <property type="molecule type" value="Genomic_DNA"/>
</dbReference>
<dbReference type="Proteomes" id="UP000076512">
    <property type="component" value="Unassembled WGS sequence"/>
</dbReference>
<protein>
    <recommendedName>
        <fullName evidence="3">Terminase</fullName>
    </recommendedName>
</protein>
<dbReference type="InterPro" id="IPR027417">
    <property type="entry name" value="P-loop_NTPase"/>
</dbReference>
<dbReference type="AlphaFoldDB" id="A0A164JVP8"/>
<comment type="caution">
    <text evidence="1">The sequence shown here is derived from an EMBL/GenBank/DDBJ whole genome shotgun (WGS) entry which is preliminary data.</text>
</comment>
<reference evidence="1 2" key="1">
    <citation type="submission" date="2016-04" db="EMBL/GenBank/DDBJ databases">
        <authorList>
            <person name="Evans L.H."/>
            <person name="Alamgir A."/>
            <person name="Owens N."/>
            <person name="Weber N.D."/>
            <person name="Virtaneva K."/>
            <person name="Barbian K."/>
            <person name="Babar A."/>
            <person name="Rosenke K."/>
        </authorList>
    </citation>
    <scope>NUCLEOTIDE SEQUENCE [LARGE SCALE GENOMIC DNA]</scope>
    <source>
        <strain evidence="1 2">IFM 0406</strain>
    </source>
</reference>
<keyword evidence="2" id="KW-1185">Reference proteome</keyword>
<evidence type="ECO:0000313" key="2">
    <source>
        <dbReference type="Proteomes" id="UP000076512"/>
    </source>
</evidence>